<dbReference type="InterPro" id="IPR012341">
    <property type="entry name" value="6hp_glycosidase-like_sf"/>
</dbReference>
<evidence type="ECO:0000313" key="14">
    <source>
        <dbReference type="Proteomes" id="UP000037904"/>
    </source>
</evidence>
<dbReference type="PANTHER" id="PTHR11742">
    <property type="entry name" value="MANNOSYL-OLIGOSACCHARIDE ALPHA-1,2-MANNOSIDASE-RELATED"/>
    <property type="match status" value="1"/>
</dbReference>
<comment type="pathway">
    <text evidence="2">Protein modification; protein glycosylation.</text>
</comment>
<dbReference type="EMBL" id="JXCE01000408">
    <property type="protein sequence ID" value="KPA37477.1"/>
    <property type="molecule type" value="Genomic_DNA"/>
</dbReference>
<dbReference type="InterPro" id="IPR001382">
    <property type="entry name" value="Glyco_hydro_47"/>
</dbReference>
<dbReference type="Proteomes" id="UP000037904">
    <property type="component" value="Unassembled WGS sequence"/>
</dbReference>
<dbReference type="InterPro" id="IPR050749">
    <property type="entry name" value="Glycosyl_Hydrolase_47"/>
</dbReference>
<comment type="caution">
    <text evidence="13">The sequence shown here is derived from an EMBL/GenBank/DDBJ whole genome shotgun (WGS) entry which is preliminary data.</text>
</comment>
<dbReference type="FunFam" id="1.50.10.10:FF:000037">
    <property type="entry name" value="alpha-1,2-Mannosidase"/>
    <property type="match status" value="1"/>
</dbReference>
<dbReference type="PANTHER" id="PTHR11742:SF89">
    <property type="entry name" value="ALPHA-1,2-MANNOSIDASE"/>
    <property type="match status" value="1"/>
</dbReference>
<evidence type="ECO:0000256" key="6">
    <source>
        <dbReference type="ARBA" id="ARBA00023242"/>
    </source>
</evidence>
<keyword evidence="6" id="KW-0539">Nucleus</keyword>
<dbReference type="UniPathway" id="UPA00378"/>
<evidence type="ECO:0000259" key="12">
    <source>
        <dbReference type="SMART" id="SM00906"/>
    </source>
</evidence>
<reference evidence="13 14" key="1">
    <citation type="submission" date="2015-04" db="EMBL/GenBank/DDBJ databases">
        <title>The draft genome sequence of Fusarium langsethiae, a T-2/HT-2 mycotoxin producer.</title>
        <authorList>
            <person name="Lysoe E."/>
            <person name="Divon H.H."/>
            <person name="Terzi V."/>
            <person name="Orru L."/>
            <person name="Lamontanara A."/>
            <person name="Kolseth A.-K."/>
            <person name="Frandsen R.J."/>
            <person name="Nielsen K."/>
            <person name="Thrane U."/>
        </authorList>
    </citation>
    <scope>NUCLEOTIDE SEQUENCE [LARGE SCALE GENOMIC DNA]</scope>
    <source>
        <strain evidence="13 14">Fl201059</strain>
    </source>
</reference>
<evidence type="ECO:0000256" key="7">
    <source>
        <dbReference type="PIRSR" id="PIRSR601382-1"/>
    </source>
</evidence>
<dbReference type="Pfam" id="PF01532">
    <property type="entry name" value="Glyco_hydro_47"/>
    <property type="match status" value="1"/>
</dbReference>
<dbReference type="GO" id="GO:0003677">
    <property type="term" value="F:DNA binding"/>
    <property type="evidence" value="ECO:0007669"/>
    <property type="project" value="InterPro"/>
</dbReference>
<organism evidence="13 14">
    <name type="scientific">Fusarium langsethiae</name>
    <dbReference type="NCBI Taxonomy" id="179993"/>
    <lineage>
        <taxon>Eukaryota</taxon>
        <taxon>Fungi</taxon>
        <taxon>Dikarya</taxon>
        <taxon>Ascomycota</taxon>
        <taxon>Pezizomycotina</taxon>
        <taxon>Sordariomycetes</taxon>
        <taxon>Hypocreomycetidae</taxon>
        <taxon>Hypocreales</taxon>
        <taxon>Nectriaceae</taxon>
        <taxon>Fusarium</taxon>
    </lineage>
</organism>
<evidence type="ECO:0000256" key="8">
    <source>
        <dbReference type="PIRSR" id="PIRSR601382-3"/>
    </source>
</evidence>
<evidence type="ECO:0000256" key="11">
    <source>
        <dbReference type="SAM" id="MobiDB-lite"/>
    </source>
</evidence>
<evidence type="ECO:0000256" key="4">
    <source>
        <dbReference type="ARBA" id="ARBA00022801"/>
    </source>
</evidence>
<dbReference type="GO" id="GO:0006351">
    <property type="term" value="P:DNA-templated transcription"/>
    <property type="evidence" value="ECO:0007669"/>
    <property type="project" value="InterPro"/>
</dbReference>
<dbReference type="GO" id="GO:0005975">
    <property type="term" value="P:carbohydrate metabolic process"/>
    <property type="evidence" value="ECO:0007669"/>
    <property type="project" value="InterPro"/>
</dbReference>
<evidence type="ECO:0000256" key="3">
    <source>
        <dbReference type="ARBA" id="ARBA00007658"/>
    </source>
</evidence>
<evidence type="ECO:0000256" key="5">
    <source>
        <dbReference type="ARBA" id="ARBA00023157"/>
    </source>
</evidence>
<dbReference type="InterPro" id="IPR007219">
    <property type="entry name" value="XnlR_reg_dom"/>
</dbReference>
<dbReference type="GO" id="GO:0008270">
    <property type="term" value="F:zinc ion binding"/>
    <property type="evidence" value="ECO:0007669"/>
    <property type="project" value="InterPro"/>
</dbReference>
<keyword evidence="10" id="KW-0175">Coiled coil</keyword>
<dbReference type="GO" id="GO:0005509">
    <property type="term" value="F:calcium ion binding"/>
    <property type="evidence" value="ECO:0007669"/>
    <property type="project" value="InterPro"/>
</dbReference>
<feature type="disulfide bond" evidence="8">
    <location>
        <begin position="380"/>
        <end position="409"/>
    </location>
</feature>
<name>A0A0N1J2C9_FUSLA</name>
<dbReference type="Gene3D" id="1.50.10.10">
    <property type="match status" value="1"/>
</dbReference>
<feature type="coiled-coil region" evidence="10">
    <location>
        <begin position="543"/>
        <end position="570"/>
    </location>
</feature>
<dbReference type="SUPFAM" id="SSF48225">
    <property type="entry name" value="Seven-hairpin glycosidases"/>
    <property type="match status" value="1"/>
</dbReference>
<keyword evidence="5 8" id="KW-1015">Disulfide bond</keyword>
<sequence length="1233" mass="138005">MIWLPGPVSLSSRKALVTGVLFFFLFWHLSSVSKSSTPTRQLQFVPSTFDWSTLRQFHPPSSIKPLPTDKPHKLPRVQADASKFRQTSTTKSRQKAVRDEFLRSYRSYRQYAWMKDELTPLTAQGKDTFGGWAATLVDSLDTLWIMGLKEEFSEAAQAAATLDWGQPHEGAVNLFETTIRHLGGLLGAYELSHEKVLLQKAVELGEMLYVAFDTPNRMPGFWLNFEDARNGKQVAGVHDPSASPSSLVMEFTKLSMLTGDPKFYDATDRVTQFLVKIQNTTLLPGMWPLSLDFQNEQANDNTFSLGALADSLYEYLPKMYALLGGVDENYPTMYRTAMDVVVKHLLYRPMLPGQDDVLFSGDVRVNDKIELSTESQHLTCFTGGMFALGGKLLGIDEHVKIGERLARGCGWAYKSFPTGMMPEIFNLLACPSLEPCVYDKERWSPPRDEIPPGFRHARDPRYLLRPEAIESIFIKYRITADPIWQDMAWDMFQAIVRFTTTSYGNAAIEDVVNVNTKQIDSMESFWLSETLKYFYLIFSPPDLVSLDQQLTLLEERLEKAETVLRRHYTDSQIAEMLEESKEGLLAQSKAQEPTPQAPEPTPTPTLAQTPGLVSLPATTPGTADNLMQLPTPTTDPGFYLAGQSNIANLTADPFLLAPIGELEASAGLWAGSQDTAFEFAPATADDFEWNEQETSWGTYDPSSWSITNHVDGNPSQAIMDGMASLTIGDQKRGYYGAASGSALLRQILSARPDGEEVDNDVALHEIESLFQQHSDHSQWFRSQAMLTRVAVENLIDAFFVFYHPTFPIVHEPTFRAQYAGTLPCANKGHWNTLANILAALGSFASSNVADATDLPIFQAAQKSLFSNYLEVGNLTLVQAFSLSSNYMQKRNKPNTGFNYGGLAIRLAIGLGLHKDLEGNSLSPLQSETRRRIWWCLCVLDVGATITYGRPLNWPQAGVETAFPQNIHEKDLTHDSTHCPPEVDGITMYTYIRVQSAYHLSTMTVYNRLITSPFPSATELITLDDVCIGSWLAQVPYYYRTVPPPDSEYALGMGISEWRYRNLRIVMYRPFLVRWARSSAQNAQQNLTSSENLAVFRCLDAAKESVMHIQGYWTSRSHSRLAAFYILQNPHHALAPDWRSQIQASLAVMGGMVELNPNSSKCRDITLKLCWPHLNGDGTRTYCENPTFMPNVAENEAASIISGYNTWCESMTNAGISVPTYEWADDNDSALGFF</sequence>
<dbReference type="InterPro" id="IPR036026">
    <property type="entry name" value="Seven-hairpin_glycosidases"/>
</dbReference>
<dbReference type="SMART" id="SM00906">
    <property type="entry name" value="Fungal_trans"/>
    <property type="match status" value="1"/>
</dbReference>
<feature type="active site" evidence="7">
    <location>
        <position position="467"/>
    </location>
</feature>
<evidence type="ECO:0000256" key="2">
    <source>
        <dbReference type="ARBA" id="ARBA00004922"/>
    </source>
</evidence>
<feature type="domain" description="Xylanolytic transcriptional activator regulatory" evidence="12">
    <location>
        <begin position="896"/>
        <end position="969"/>
    </location>
</feature>
<evidence type="ECO:0000313" key="13">
    <source>
        <dbReference type="EMBL" id="KPA37477.1"/>
    </source>
</evidence>
<keyword evidence="9" id="KW-0326">Glycosidase</keyword>
<keyword evidence="14" id="KW-1185">Reference proteome</keyword>
<feature type="active site" description="Proton donor" evidence="7">
    <location>
        <position position="176"/>
    </location>
</feature>
<evidence type="ECO:0000256" key="9">
    <source>
        <dbReference type="RuleBase" id="RU361193"/>
    </source>
</evidence>
<feature type="active site" description="Proton donor" evidence="7">
    <location>
        <position position="423"/>
    </location>
</feature>
<comment type="similarity">
    <text evidence="3 9">Belongs to the glycosyl hydrolase 47 family.</text>
</comment>
<dbReference type="AlphaFoldDB" id="A0A0N1J2C9"/>
<protein>
    <recommendedName>
        <fullName evidence="9">alpha-1,2-Mannosidase</fullName>
        <ecNumber evidence="9">3.2.1.-</ecNumber>
    </recommendedName>
</protein>
<dbReference type="CDD" id="cd12148">
    <property type="entry name" value="fungal_TF_MHR"/>
    <property type="match status" value="1"/>
</dbReference>
<feature type="region of interest" description="Disordered" evidence="11">
    <location>
        <begin position="585"/>
        <end position="630"/>
    </location>
</feature>
<dbReference type="EC" id="3.2.1.-" evidence="9"/>
<dbReference type="PRINTS" id="PR00747">
    <property type="entry name" value="GLYHDRLASE47"/>
</dbReference>
<dbReference type="GO" id="GO:0016020">
    <property type="term" value="C:membrane"/>
    <property type="evidence" value="ECO:0007669"/>
    <property type="project" value="InterPro"/>
</dbReference>
<keyword evidence="4 9" id="KW-0378">Hydrolase</keyword>
<gene>
    <name evidence="13" type="ORF">FLAG1_09707</name>
</gene>
<dbReference type="Pfam" id="PF04082">
    <property type="entry name" value="Fungal_trans"/>
    <property type="match status" value="1"/>
</dbReference>
<dbReference type="GO" id="GO:0036503">
    <property type="term" value="P:ERAD pathway"/>
    <property type="evidence" value="ECO:0007669"/>
    <property type="project" value="UniProtKB-ARBA"/>
</dbReference>
<proteinExistence type="inferred from homology"/>
<evidence type="ECO:0000256" key="1">
    <source>
        <dbReference type="ARBA" id="ARBA00001913"/>
    </source>
</evidence>
<accession>A0A0N1J2C9</accession>
<dbReference type="GO" id="GO:0005783">
    <property type="term" value="C:endoplasmic reticulum"/>
    <property type="evidence" value="ECO:0007669"/>
    <property type="project" value="TreeGrafter"/>
</dbReference>
<feature type="active site" evidence="7">
    <location>
        <position position="310"/>
    </location>
</feature>
<evidence type="ECO:0000256" key="10">
    <source>
        <dbReference type="SAM" id="Coils"/>
    </source>
</evidence>
<dbReference type="GO" id="GO:0004571">
    <property type="term" value="F:mannosyl-oligosaccharide 1,2-alpha-mannosidase activity"/>
    <property type="evidence" value="ECO:0007669"/>
    <property type="project" value="InterPro"/>
</dbReference>
<comment type="cofactor">
    <cofactor evidence="1">
        <name>Ca(2+)</name>
        <dbReference type="ChEBI" id="CHEBI:29108"/>
    </cofactor>
</comment>